<dbReference type="Pfam" id="PF00356">
    <property type="entry name" value="LacI"/>
    <property type="match status" value="1"/>
</dbReference>
<dbReference type="OrthoDB" id="8433438at2"/>
<proteinExistence type="predicted"/>
<dbReference type="CDD" id="cd06278">
    <property type="entry name" value="PBP1_LacI-like"/>
    <property type="match status" value="1"/>
</dbReference>
<dbReference type="Proteomes" id="UP000315816">
    <property type="component" value="Unassembled WGS sequence"/>
</dbReference>
<organism evidence="5 6">
    <name type="scientific">Aliiroseovarius halocynthiae</name>
    <dbReference type="NCBI Taxonomy" id="985055"/>
    <lineage>
        <taxon>Bacteria</taxon>
        <taxon>Pseudomonadati</taxon>
        <taxon>Pseudomonadota</taxon>
        <taxon>Alphaproteobacteria</taxon>
        <taxon>Rhodobacterales</taxon>
        <taxon>Paracoccaceae</taxon>
        <taxon>Aliiroseovarius</taxon>
    </lineage>
</organism>
<dbReference type="AlphaFoldDB" id="A0A545SNY7"/>
<evidence type="ECO:0000313" key="5">
    <source>
        <dbReference type="EMBL" id="TQV66667.1"/>
    </source>
</evidence>
<reference evidence="5 6" key="1">
    <citation type="submission" date="2019-06" db="EMBL/GenBank/DDBJ databases">
        <title>A novel species of marine bacteria.</title>
        <authorList>
            <person name="Wang Y."/>
        </authorList>
    </citation>
    <scope>NUCLEOTIDE SEQUENCE [LARGE SCALE GENOMIC DNA]</scope>
    <source>
        <strain evidence="5 6">MA1-10</strain>
    </source>
</reference>
<dbReference type="InterPro" id="IPR000843">
    <property type="entry name" value="HTH_LacI"/>
</dbReference>
<keyword evidence="1" id="KW-0805">Transcription regulation</keyword>
<dbReference type="SMART" id="SM00354">
    <property type="entry name" value="HTH_LACI"/>
    <property type="match status" value="1"/>
</dbReference>
<evidence type="ECO:0000259" key="4">
    <source>
        <dbReference type="PROSITE" id="PS50932"/>
    </source>
</evidence>
<evidence type="ECO:0000256" key="2">
    <source>
        <dbReference type="ARBA" id="ARBA00023125"/>
    </source>
</evidence>
<sequence>MSDFDEKPEQKKRVTAQMVADAAGVSRSAVSRAFTDGAYLDSEKRVRIRQVALELGYQPNALAAGLQGGRSHLVAIFVGNMRSPYDTAFVGHLVGRLNALGKWPILIDGSGAQASTAVEDVLRYPLDAMILRGGSMPEDLVLQCAKIGIPMISSGRPVDIDGVDNVCCRNADGTRSMTEFLIAQGRKKFAYISAPRAYYSSTQRRNGVVQALAQAGRELMAEEDGDFTVDGGFDAGMRLLSNHRPDALICANDATAIGALTAAKEMGWQVPDQIAIVGFDDIDMARWPSFDLTTVMNPIDRSVDAIIELLNRRLETPEKSNEMILVKTELVLRGTH</sequence>
<dbReference type="Gene3D" id="3.40.50.2300">
    <property type="match status" value="2"/>
</dbReference>
<dbReference type="CDD" id="cd01392">
    <property type="entry name" value="HTH_LacI"/>
    <property type="match status" value="1"/>
</dbReference>
<dbReference type="Pfam" id="PF13377">
    <property type="entry name" value="Peripla_BP_3"/>
    <property type="match status" value="1"/>
</dbReference>
<feature type="domain" description="HTH lacI-type" evidence="4">
    <location>
        <begin position="14"/>
        <end position="68"/>
    </location>
</feature>
<dbReference type="PANTHER" id="PTHR30146">
    <property type="entry name" value="LACI-RELATED TRANSCRIPTIONAL REPRESSOR"/>
    <property type="match status" value="1"/>
</dbReference>
<evidence type="ECO:0000256" key="1">
    <source>
        <dbReference type="ARBA" id="ARBA00023015"/>
    </source>
</evidence>
<dbReference type="SUPFAM" id="SSF47413">
    <property type="entry name" value="lambda repressor-like DNA-binding domains"/>
    <property type="match status" value="1"/>
</dbReference>
<dbReference type="GO" id="GO:0000976">
    <property type="term" value="F:transcription cis-regulatory region binding"/>
    <property type="evidence" value="ECO:0007669"/>
    <property type="project" value="TreeGrafter"/>
</dbReference>
<name>A0A545SNY7_9RHOB</name>
<dbReference type="SUPFAM" id="SSF53822">
    <property type="entry name" value="Periplasmic binding protein-like I"/>
    <property type="match status" value="1"/>
</dbReference>
<evidence type="ECO:0000256" key="3">
    <source>
        <dbReference type="ARBA" id="ARBA00023163"/>
    </source>
</evidence>
<accession>A0A545SNY7</accession>
<dbReference type="GO" id="GO:0003700">
    <property type="term" value="F:DNA-binding transcription factor activity"/>
    <property type="evidence" value="ECO:0007669"/>
    <property type="project" value="TreeGrafter"/>
</dbReference>
<dbReference type="Gene3D" id="1.10.260.40">
    <property type="entry name" value="lambda repressor-like DNA-binding domains"/>
    <property type="match status" value="1"/>
</dbReference>
<dbReference type="RefSeq" id="WP_142854332.1">
    <property type="nucleotide sequence ID" value="NZ_FXWW01000005.1"/>
</dbReference>
<dbReference type="PANTHER" id="PTHR30146:SF153">
    <property type="entry name" value="LACTOSE OPERON REPRESSOR"/>
    <property type="match status" value="1"/>
</dbReference>
<dbReference type="EMBL" id="VICH01000009">
    <property type="protein sequence ID" value="TQV66667.1"/>
    <property type="molecule type" value="Genomic_DNA"/>
</dbReference>
<dbReference type="PROSITE" id="PS50932">
    <property type="entry name" value="HTH_LACI_2"/>
    <property type="match status" value="1"/>
</dbReference>
<keyword evidence="6" id="KW-1185">Reference proteome</keyword>
<comment type="caution">
    <text evidence="5">The sequence shown here is derived from an EMBL/GenBank/DDBJ whole genome shotgun (WGS) entry which is preliminary data.</text>
</comment>
<dbReference type="InterPro" id="IPR028082">
    <property type="entry name" value="Peripla_BP_I"/>
</dbReference>
<protein>
    <submittedName>
        <fullName evidence="5">LacI family transcriptional regulator</fullName>
    </submittedName>
</protein>
<keyword evidence="2" id="KW-0238">DNA-binding</keyword>
<gene>
    <name evidence="5" type="ORF">FIL88_13160</name>
</gene>
<evidence type="ECO:0000313" key="6">
    <source>
        <dbReference type="Proteomes" id="UP000315816"/>
    </source>
</evidence>
<dbReference type="InterPro" id="IPR046335">
    <property type="entry name" value="LacI/GalR-like_sensor"/>
</dbReference>
<keyword evidence="3" id="KW-0804">Transcription</keyword>
<dbReference type="InterPro" id="IPR010982">
    <property type="entry name" value="Lambda_DNA-bd_dom_sf"/>
</dbReference>